<dbReference type="PIRSF" id="PIRSF036625">
    <property type="entry name" value="GAF_ANTAR"/>
    <property type="match status" value="1"/>
</dbReference>
<dbReference type="InterPro" id="IPR005561">
    <property type="entry name" value="ANTAR"/>
</dbReference>
<evidence type="ECO:0000313" key="4">
    <source>
        <dbReference type="EMBL" id="QNE16580.1"/>
    </source>
</evidence>
<evidence type="ECO:0000259" key="3">
    <source>
        <dbReference type="PROSITE" id="PS50921"/>
    </source>
</evidence>
<dbReference type="Pfam" id="PF03861">
    <property type="entry name" value="ANTAR"/>
    <property type="match status" value="1"/>
</dbReference>
<dbReference type="InterPro" id="IPR011006">
    <property type="entry name" value="CheY-like_superfamily"/>
</dbReference>
<keyword evidence="1" id="KW-0805">Transcription regulation</keyword>
<dbReference type="InterPro" id="IPR036388">
    <property type="entry name" value="WH-like_DNA-bd_sf"/>
</dbReference>
<dbReference type="SUPFAM" id="SSF55781">
    <property type="entry name" value="GAF domain-like"/>
    <property type="match status" value="1"/>
</dbReference>
<dbReference type="AlphaFoldDB" id="A0A7G6WRG5"/>
<dbReference type="KEGG" id="kqi:F1D05_00005"/>
<evidence type="ECO:0000256" key="2">
    <source>
        <dbReference type="ARBA" id="ARBA00023163"/>
    </source>
</evidence>
<sequence length="246" mass="25720">MTSQYDQGAAGTGAMQARAVRELAAAATTLTVEHDVVGVTTSLLAGCTRAVGAAAGGLVLARPDDEKLELLASTSHRAHELELYQLQIDDGPCVEAVRTGQQVAATGVDEIGARWPKLLDAFEAAGFAAARAYPLLWHDHALGALNLFFSAGPDTDGIGEVGQAFADIATVAIIHSGRLSAQDVVARIRAALDERVVIERAKGVLVQTSNVTMEEAFDHLLKLSRTNGTPLGQIASQLIDNAGTQD</sequence>
<organism evidence="4 5">
    <name type="scientific">Kribbella qitaiheensis</name>
    <dbReference type="NCBI Taxonomy" id="1544730"/>
    <lineage>
        <taxon>Bacteria</taxon>
        <taxon>Bacillati</taxon>
        <taxon>Actinomycetota</taxon>
        <taxon>Actinomycetes</taxon>
        <taxon>Propionibacteriales</taxon>
        <taxon>Kribbellaceae</taxon>
        <taxon>Kribbella</taxon>
    </lineage>
</organism>
<reference evidence="5" key="1">
    <citation type="submission" date="2019-09" db="EMBL/GenBank/DDBJ databases">
        <title>Antimicrobial potential of Antarctic Bacteria.</title>
        <authorList>
            <person name="Benaud N."/>
            <person name="Edwards R.J."/>
            <person name="Ferrari B.C."/>
        </authorList>
    </citation>
    <scope>NUCLEOTIDE SEQUENCE [LARGE SCALE GENOMIC DNA]</scope>
    <source>
        <strain evidence="5">SPB151</strain>
    </source>
</reference>
<dbReference type="Gene3D" id="1.10.10.10">
    <property type="entry name" value="Winged helix-like DNA-binding domain superfamily/Winged helix DNA-binding domain"/>
    <property type="match status" value="1"/>
</dbReference>
<dbReference type="EMBL" id="CP043661">
    <property type="protein sequence ID" value="QNE16580.1"/>
    <property type="molecule type" value="Genomic_DNA"/>
</dbReference>
<keyword evidence="5" id="KW-1185">Reference proteome</keyword>
<keyword evidence="2" id="KW-0804">Transcription</keyword>
<gene>
    <name evidence="4" type="ORF">F1D05_00005</name>
</gene>
<proteinExistence type="predicted"/>
<reference evidence="4 5" key="2">
    <citation type="journal article" date="2020" name="Microbiol. Resour. Announc.">
        <title>Antarctic desert soil bacteria exhibit high novel natural product potential, evaluated through long-read genome sequencing and comparative genomics.</title>
        <authorList>
            <person name="Benaud N."/>
            <person name="Edwards R.J."/>
            <person name="Amos T.G."/>
            <person name="D'Agostino P.M."/>
            <person name="Gutierrez-Chavez C."/>
            <person name="Montgomery K."/>
            <person name="Nicetic I."/>
            <person name="Ferrari B.C."/>
        </authorList>
    </citation>
    <scope>NUCLEOTIDE SEQUENCE [LARGE SCALE GENOMIC DNA]</scope>
    <source>
        <strain evidence="4 5">SPB151</strain>
    </source>
</reference>
<name>A0A7G6WRG5_9ACTN</name>
<dbReference type="GO" id="GO:0003723">
    <property type="term" value="F:RNA binding"/>
    <property type="evidence" value="ECO:0007669"/>
    <property type="project" value="InterPro"/>
</dbReference>
<dbReference type="SUPFAM" id="SSF52172">
    <property type="entry name" value="CheY-like"/>
    <property type="match status" value="1"/>
</dbReference>
<protein>
    <submittedName>
        <fullName evidence="4">GAF and ANTAR domain-containing protein</fullName>
    </submittedName>
</protein>
<dbReference type="PROSITE" id="PS50921">
    <property type="entry name" value="ANTAR"/>
    <property type="match status" value="1"/>
</dbReference>
<evidence type="ECO:0000313" key="5">
    <source>
        <dbReference type="Proteomes" id="UP000515563"/>
    </source>
</evidence>
<dbReference type="Gene3D" id="3.30.450.40">
    <property type="match status" value="1"/>
</dbReference>
<feature type="domain" description="ANTAR" evidence="3">
    <location>
        <begin position="178"/>
        <end position="239"/>
    </location>
</feature>
<dbReference type="SMART" id="SM01012">
    <property type="entry name" value="ANTAR"/>
    <property type="match status" value="1"/>
</dbReference>
<dbReference type="Proteomes" id="UP000515563">
    <property type="component" value="Chromosome"/>
</dbReference>
<dbReference type="RefSeq" id="WP_185445113.1">
    <property type="nucleotide sequence ID" value="NZ_CP043661.1"/>
</dbReference>
<dbReference type="InterPro" id="IPR012074">
    <property type="entry name" value="GAF_ANTAR"/>
</dbReference>
<dbReference type="InterPro" id="IPR029016">
    <property type="entry name" value="GAF-like_dom_sf"/>
</dbReference>
<accession>A0A7G6WRG5</accession>
<evidence type="ECO:0000256" key="1">
    <source>
        <dbReference type="ARBA" id="ARBA00023015"/>
    </source>
</evidence>